<gene>
    <name evidence="1" type="ORF">LCGC14_2261490</name>
</gene>
<organism evidence="1">
    <name type="scientific">marine sediment metagenome</name>
    <dbReference type="NCBI Taxonomy" id="412755"/>
    <lineage>
        <taxon>unclassified sequences</taxon>
        <taxon>metagenomes</taxon>
        <taxon>ecological metagenomes</taxon>
    </lineage>
</organism>
<dbReference type="AlphaFoldDB" id="A0A0F9CZW0"/>
<accession>A0A0F9CZW0</accession>
<comment type="caution">
    <text evidence="1">The sequence shown here is derived from an EMBL/GenBank/DDBJ whole genome shotgun (WGS) entry which is preliminary data.</text>
</comment>
<dbReference type="EMBL" id="LAZR01031061">
    <property type="protein sequence ID" value="KKL54829.1"/>
    <property type="molecule type" value="Genomic_DNA"/>
</dbReference>
<name>A0A0F9CZW0_9ZZZZ</name>
<protein>
    <submittedName>
        <fullName evidence="1">Uncharacterized protein</fullName>
    </submittedName>
</protein>
<evidence type="ECO:0000313" key="1">
    <source>
        <dbReference type="EMBL" id="KKL54829.1"/>
    </source>
</evidence>
<proteinExistence type="predicted"/>
<reference evidence="1" key="1">
    <citation type="journal article" date="2015" name="Nature">
        <title>Complex archaea that bridge the gap between prokaryotes and eukaryotes.</title>
        <authorList>
            <person name="Spang A."/>
            <person name="Saw J.H."/>
            <person name="Jorgensen S.L."/>
            <person name="Zaremba-Niedzwiedzka K."/>
            <person name="Martijn J."/>
            <person name="Lind A.E."/>
            <person name="van Eijk R."/>
            <person name="Schleper C."/>
            <person name="Guy L."/>
            <person name="Ettema T.J."/>
        </authorList>
    </citation>
    <scope>NUCLEOTIDE SEQUENCE</scope>
</reference>
<sequence>MLLETALIQYLKTLEKKGAGLPIYLYFSFINMRGYTISLRPYQGSFISTDSDSAKKNEVFLPRIKLDSFGINFEKELKSSFDIFWNVFNQPSSRNYDDNGNFINNLFER</sequence>